<keyword evidence="3" id="KW-0812">Transmembrane</keyword>
<evidence type="ECO:0000313" key="4">
    <source>
        <dbReference type="EMBL" id="RSL34760.1"/>
    </source>
</evidence>
<keyword evidence="3" id="KW-1133">Transmembrane helix</keyword>
<keyword evidence="5" id="KW-1185">Reference proteome</keyword>
<dbReference type="NCBIfam" id="TIGR02532">
    <property type="entry name" value="IV_pilin_GFxxxE"/>
    <property type="match status" value="1"/>
</dbReference>
<dbReference type="GO" id="GO:0030420">
    <property type="term" value="P:establishment of competence for transformation"/>
    <property type="evidence" value="ECO:0007669"/>
    <property type="project" value="UniProtKB-KW"/>
</dbReference>
<proteinExistence type="predicted"/>
<name>A0A3R9QPJ6_9BACI</name>
<reference evidence="4 5" key="1">
    <citation type="submission" date="2018-10" db="EMBL/GenBank/DDBJ databases">
        <title>Draft genome sequence of Bacillus salarius IM0101, isolated from a hypersaline soil in Inner Mongolia, China.</title>
        <authorList>
            <person name="Yamprayoonswat W."/>
            <person name="Boonvisut S."/>
            <person name="Jumpathong W."/>
            <person name="Sittihan S."/>
            <person name="Ruangsuj P."/>
            <person name="Wanthongcharoen S."/>
            <person name="Thongpramul N."/>
            <person name="Pimmason S."/>
            <person name="Yu B."/>
            <person name="Yasawong M."/>
        </authorList>
    </citation>
    <scope>NUCLEOTIDE SEQUENCE [LARGE SCALE GENOMIC DNA]</scope>
    <source>
        <strain evidence="4 5">IM0101</strain>
    </source>
</reference>
<dbReference type="Proteomes" id="UP000275076">
    <property type="component" value="Unassembled WGS sequence"/>
</dbReference>
<evidence type="ECO:0000313" key="5">
    <source>
        <dbReference type="Proteomes" id="UP000275076"/>
    </source>
</evidence>
<dbReference type="OrthoDB" id="2456766at2"/>
<evidence type="ECO:0000256" key="3">
    <source>
        <dbReference type="SAM" id="Phobius"/>
    </source>
</evidence>
<dbReference type="AlphaFoldDB" id="A0A3R9QPJ6"/>
<dbReference type="GO" id="GO:0009986">
    <property type="term" value="C:cell surface"/>
    <property type="evidence" value="ECO:0007669"/>
    <property type="project" value="UniProtKB-SubCell"/>
</dbReference>
<keyword evidence="3" id="KW-0472">Membrane</keyword>
<comment type="caution">
    <text evidence="4">The sequence shown here is derived from an EMBL/GenBank/DDBJ whole genome shotgun (WGS) entry which is preliminary data.</text>
</comment>
<dbReference type="EMBL" id="RBVX01000002">
    <property type="protein sequence ID" value="RSL34760.1"/>
    <property type="molecule type" value="Genomic_DNA"/>
</dbReference>
<gene>
    <name evidence="4" type="ORF">D7Z54_02665</name>
</gene>
<accession>A0A3R9QPJ6</accession>
<evidence type="ECO:0000256" key="2">
    <source>
        <dbReference type="ARBA" id="ARBA00023287"/>
    </source>
</evidence>
<protein>
    <submittedName>
        <fullName evidence="4">Prepilin-type N-terminal cleavage/methylation domain-containing protein</fullName>
    </submittedName>
</protein>
<feature type="transmembrane region" description="Helical" evidence="3">
    <location>
        <begin position="12"/>
        <end position="30"/>
    </location>
</feature>
<comment type="subcellular location">
    <subcellularLocation>
        <location evidence="1">Cell surface</location>
    </subcellularLocation>
</comment>
<dbReference type="RefSeq" id="WP_125554198.1">
    <property type="nucleotide sequence ID" value="NZ_RBVX01000002.1"/>
</dbReference>
<evidence type="ECO:0000256" key="1">
    <source>
        <dbReference type="ARBA" id="ARBA00004241"/>
    </source>
</evidence>
<sequence length="132" mass="14974">MKNQNGLTLVEVLASITILSIVILTFLSFFSQSMIFSQQTEDNLTAVNAAEKEMTRIKYNPPEESECPGNVLEVNEKQYYSCVELPTDNNELTNEANELGLRLVHVKIYTDSNFNPDSEPQSELYGYIEVEQ</sequence>
<keyword evidence="2" id="KW-0178">Competence</keyword>
<organism evidence="4 5">
    <name type="scientific">Salibacterium salarium</name>
    <dbReference type="NCBI Taxonomy" id="284579"/>
    <lineage>
        <taxon>Bacteria</taxon>
        <taxon>Bacillati</taxon>
        <taxon>Bacillota</taxon>
        <taxon>Bacilli</taxon>
        <taxon>Bacillales</taxon>
        <taxon>Bacillaceae</taxon>
    </lineage>
</organism>
<dbReference type="InterPro" id="IPR012902">
    <property type="entry name" value="N_methyl_site"/>
</dbReference>
<dbReference type="Pfam" id="PF07963">
    <property type="entry name" value="N_methyl"/>
    <property type="match status" value="1"/>
</dbReference>